<reference evidence="4 5" key="1">
    <citation type="submission" date="2021-02" db="EMBL/GenBank/DDBJ databases">
        <title>De Novo genome assembly of isolated myxobacteria.</title>
        <authorList>
            <person name="Stevens D.C."/>
        </authorList>
    </citation>
    <scope>NUCLEOTIDE SEQUENCE [LARGE SCALE GENOMIC DNA]</scope>
    <source>
        <strain evidence="5">SCPEA02</strain>
    </source>
</reference>
<feature type="domain" description="Enoyl reductase (ER)" evidence="3">
    <location>
        <begin position="11"/>
        <end position="322"/>
    </location>
</feature>
<dbReference type="InterPro" id="IPR013149">
    <property type="entry name" value="ADH-like_C"/>
</dbReference>
<dbReference type="Pfam" id="PF00107">
    <property type="entry name" value="ADH_zinc_N"/>
    <property type="match status" value="1"/>
</dbReference>
<gene>
    <name evidence="4" type="ORF">JY651_26830</name>
</gene>
<dbReference type="Proteomes" id="UP000662747">
    <property type="component" value="Chromosome"/>
</dbReference>
<name>A0ABX7NN74_9BACT</name>
<dbReference type="SMART" id="SM00829">
    <property type="entry name" value="PKS_ER"/>
    <property type="match status" value="1"/>
</dbReference>
<accession>A0ABX7NN74</accession>
<evidence type="ECO:0000259" key="3">
    <source>
        <dbReference type="SMART" id="SM00829"/>
    </source>
</evidence>
<dbReference type="InterPro" id="IPR011032">
    <property type="entry name" value="GroES-like_sf"/>
</dbReference>
<dbReference type="Gene3D" id="3.40.50.720">
    <property type="entry name" value="NAD(P)-binding Rossmann-like Domain"/>
    <property type="match status" value="1"/>
</dbReference>
<dbReference type="InterPro" id="IPR036291">
    <property type="entry name" value="NAD(P)-bd_dom_sf"/>
</dbReference>
<keyword evidence="5" id="KW-1185">Reference proteome</keyword>
<dbReference type="PANTHER" id="PTHR48106:SF18">
    <property type="entry name" value="QUINONE OXIDOREDUCTASE PIG3"/>
    <property type="match status" value="1"/>
</dbReference>
<evidence type="ECO:0000313" key="5">
    <source>
        <dbReference type="Proteomes" id="UP000662747"/>
    </source>
</evidence>
<dbReference type="InterPro" id="IPR020843">
    <property type="entry name" value="ER"/>
</dbReference>
<evidence type="ECO:0000256" key="1">
    <source>
        <dbReference type="ARBA" id="ARBA00022857"/>
    </source>
</evidence>
<sequence length="328" mass="36251">MKAVVFDEIGSPLEVLRLRDLPIPEAGPNEVQVKMLAASINPGDFLYIQSLYPEPKKPALPGQVAGNHGAGIITKVGPGVTLEPGTLVAFSHLDTWAEYAVVPAERLMPLPAGYPMEKAAQFFNLITARDMLEESQVQPGQWLALTAGNSTVATMVLQLARARKVNVLSIVRKKQEHLDLRALGANHVLELAAHPDDIDKRVSELTGGQDVSAIIDAVGGKLLEQLLKSTAFRARVVVYGLYSPERFSLHNYELLLKELRISAHVYRYFFDPPKPGDEPMLRELAALTAPPEFQVPFRAMHPLEDFKAAVEESFLRPESGKRFFRMTP</sequence>
<dbReference type="SUPFAM" id="SSF50129">
    <property type="entry name" value="GroES-like"/>
    <property type="match status" value="1"/>
</dbReference>
<evidence type="ECO:0000256" key="2">
    <source>
        <dbReference type="ARBA" id="ARBA00023002"/>
    </source>
</evidence>
<dbReference type="InterPro" id="IPR013154">
    <property type="entry name" value="ADH-like_N"/>
</dbReference>
<proteinExistence type="predicted"/>
<dbReference type="EMBL" id="CP071090">
    <property type="protein sequence ID" value="QSQ18967.1"/>
    <property type="molecule type" value="Genomic_DNA"/>
</dbReference>
<dbReference type="RefSeq" id="WP_206720555.1">
    <property type="nucleotide sequence ID" value="NZ_CP071090.1"/>
</dbReference>
<dbReference type="PANTHER" id="PTHR48106">
    <property type="entry name" value="QUINONE OXIDOREDUCTASE PIG3-RELATED"/>
    <property type="match status" value="1"/>
</dbReference>
<evidence type="ECO:0000313" key="4">
    <source>
        <dbReference type="EMBL" id="QSQ18967.1"/>
    </source>
</evidence>
<organism evidence="4 5">
    <name type="scientific">Pyxidicoccus parkwayensis</name>
    <dbReference type="NCBI Taxonomy" id="2813578"/>
    <lineage>
        <taxon>Bacteria</taxon>
        <taxon>Pseudomonadati</taxon>
        <taxon>Myxococcota</taxon>
        <taxon>Myxococcia</taxon>
        <taxon>Myxococcales</taxon>
        <taxon>Cystobacterineae</taxon>
        <taxon>Myxococcaceae</taxon>
        <taxon>Pyxidicoccus</taxon>
    </lineage>
</organism>
<dbReference type="SUPFAM" id="SSF51735">
    <property type="entry name" value="NAD(P)-binding Rossmann-fold domains"/>
    <property type="match status" value="1"/>
</dbReference>
<protein>
    <submittedName>
        <fullName evidence="4">Zinc-binding dehydrogenase</fullName>
    </submittedName>
</protein>
<keyword evidence="2" id="KW-0560">Oxidoreductase</keyword>
<dbReference type="Pfam" id="PF08240">
    <property type="entry name" value="ADH_N"/>
    <property type="match status" value="1"/>
</dbReference>
<keyword evidence="1" id="KW-0521">NADP</keyword>
<dbReference type="Gene3D" id="3.90.180.10">
    <property type="entry name" value="Medium-chain alcohol dehydrogenases, catalytic domain"/>
    <property type="match status" value="1"/>
</dbReference>